<dbReference type="InterPro" id="IPR000873">
    <property type="entry name" value="AMP-dep_synth/lig_dom"/>
</dbReference>
<feature type="domain" description="AMP-dependent synthetase/ligase" evidence="1">
    <location>
        <begin position="9"/>
        <end position="119"/>
    </location>
</feature>
<name>A0A381YTD4_9ZZZZ</name>
<proteinExistence type="predicted"/>
<dbReference type="Pfam" id="PF00501">
    <property type="entry name" value="AMP-binding"/>
    <property type="match status" value="1"/>
</dbReference>
<dbReference type="Gene3D" id="3.40.50.12780">
    <property type="entry name" value="N-terminal domain of ligase-like"/>
    <property type="match status" value="1"/>
</dbReference>
<dbReference type="SUPFAM" id="SSF56801">
    <property type="entry name" value="Acetyl-CoA synthetase-like"/>
    <property type="match status" value="1"/>
</dbReference>
<dbReference type="InterPro" id="IPR042099">
    <property type="entry name" value="ANL_N_sf"/>
</dbReference>
<evidence type="ECO:0000313" key="2">
    <source>
        <dbReference type="EMBL" id="SVA79882.1"/>
    </source>
</evidence>
<sequence>MSPYLEFAAAARKFPSSPFFCLTNQAASSYGVEPREWTYAEAFDHVADLQVAYRSRSYGLGHRIGLLLGNRPEFFFHFLALNGLGVSVLPIDAALPVGDIAYQVEHSDACALVCLSEVAARSAQAVELSGSK</sequence>
<dbReference type="EMBL" id="UINC01018933">
    <property type="protein sequence ID" value="SVA79882.1"/>
    <property type="molecule type" value="Genomic_DNA"/>
</dbReference>
<organism evidence="2">
    <name type="scientific">marine metagenome</name>
    <dbReference type="NCBI Taxonomy" id="408172"/>
    <lineage>
        <taxon>unclassified sequences</taxon>
        <taxon>metagenomes</taxon>
        <taxon>ecological metagenomes</taxon>
    </lineage>
</organism>
<evidence type="ECO:0000259" key="1">
    <source>
        <dbReference type="Pfam" id="PF00501"/>
    </source>
</evidence>
<feature type="non-terminal residue" evidence="2">
    <location>
        <position position="132"/>
    </location>
</feature>
<reference evidence="2" key="1">
    <citation type="submission" date="2018-05" db="EMBL/GenBank/DDBJ databases">
        <authorList>
            <person name="Lanie J.A."/>
            <person name="Ng W.-L."/>
            <person name="Kazmierczak K.M."/>
            <person name="Andrzejewski T.M."/>
            <person name="Davidsen T.M."/>
            <person name="Wayne K.J."/>
            <person name="Tettelin H."/>
            <person name="Glass J.I."/>
            <person name="Rusch D."/>
            <person name="Podicherti R."/>
            <person name="Tsui H.-C.T."/>
            <person name="Winkler M.E."/>
        </authorList>
    </citation>
    <scope>NUCLEOTIDE SEQUENCE</scope>
</reference>
<gene>
    <name evidence="2" type="ORF">METZ01_LOCUS132736</name>
</gene>
<dbReference type="AlphaFoldDB" id="A0A381YTD4"/>
<protein>
    <recommendedName>
        <fullName evidence="1">AMP-dependent synthetase/ligase domain-containing protein</fullName>
    </recommendedName>
</protein>
<accession>A0A381YTD4</accession>